<dbReference type="SUPFAM" id="SSF50370">
    <property type="entry name" value="Ricin B-like lectins"/>
    <property type="match status" value="1"/>
</dbReference>
<protein>
    <recommendedName>
        <fullName evidence="1">Ricin B lectin domain-containing protein</fullName>
    </recommendedName>
</protein>
<organism evidence="2 3">
    <name type="scientific">Hymenobacter frigidus</name>
    <dbReference type="NCBI Taxonomy" id="1524095"/>
    <lineage>
        <taxon>Bacteria</taxon>
        <taxon>Pseudomonadati</taxon>
        <taxon>Bacteroidota</taxon>
        <taxon>Cytophagia</taxon>
        <taxon>Cytophagales</taxon>
        <taxon>Hymenobacteraceae</taxon>
        <taxon>Hymenobacter</taxon>
    </lineage>
</organism>
<evidence type="ECO:0000313" key="2">
    <source>
        <dbReference type="EMBL" id="GGH83486.1"/>
    </source>
</evidence>
<dbReference type="Gene3D" id="2.80.10.50">
    <property type="match status" value="1"/>
</dbReference>
<sequence length="278" mass="29910">MCLLGAAHSAQAQGAIVNGATYKLTHYEVVADGSAVQFGVPVGTALCMDVDNNLATAGTSIGQWGDNGNDAQRFIFELQADGSYKFRHKGTVMYVQPVALNKAQGTRIEQNVLVTVNDDAQRWLITDPNNNGRYKFTLKNSANAQNISQVLEVGFASAAPGARVNLYDDNGFEPAQRWQMLRVVLATKNAADAQLWLQAFPNPLAPGQGLSLRVEAQRKGTAEVEVLDVTGRRVHSQTAELLVGGNPLALTNAPLAPGLYLVRVHQGAFVQQTQVVQQ</sequence>
<dbReference type="Pfam" id="PF14200">
    <property type="entry name" value="RicinB_lectin_2"/>
    <property type="match status" value="1"/>
</dbReference>
<evidence type="ECO:0000313" key="3">
    <source>
        <dbReference type="Proteomes" id="UP000637774"/>
    </source>
</evidence>
<dbReference type="InterPro" id="IPR000772">
    <property type="entry name" value="Ricin_B_lectin"/>
</dbReference>
<accession>A0ABQ1ZZU3</accession>
<feature type="domain" description="Ricin B lectin" evidence="1">
    <location>
        <begin position="42"/>
        <end position="110"/>
    </location>
</feature>
<dbReference type="CDD" id="cd00161">
    <property type="entry name" value="beta-trefoil_Ricin-like"/>
    <property type="match status" value="1"/>
</dbReference>
<dbReference type="PROSITE" id="PS50231">
    <property type="entry name" value="RICIN_B_LECTIN"/>
    <property type="match status" value="1"/>
</dbReference>
<evidence type="ECO:0000259" key="1">
    <source>
        <dbReference type="Pfam" id="PF14200"/>
    </source>
</evidence>
<gene>
    <name evidence="2" type="ORF">GCM10011495_13270</name>
</gene>
<dbReference type="EMBL" id="BMGY01000009">
    <property type="protein sequence ID" value="GGH83486.1"/>
    <property type="molecule type" value="Genomic_DNA"/>
</dbReference>
<dbReference type="InterPro" id="IPR026444">
    <property type="entry name" value="Secre_tail"/>
</dbReference>
<dbReference type="Proteomes" id="UP000637774">
    <property type="component" value="Unassembled WGS sequence"/>
</dbReference>
<name>A0ABQ1ZZU3_9BACT</name>
<dbReference type="InterPro" id="IPR035992">
    <property type="entry name" value="Ricin_B-like_lectins"/>
</dbReference>
<keyword evidence="3" id="KW-1185">Reference proteome</keyword>
<dbReference type="NCBIfam" id="TIGR04183">
    <property type="entry name" value="Por_Secre_tail"/>
    <property type="match status" value="1"/>
</dbReference>
<comment type="caution">
    <text evidence="2">The sequence shown here is derived from an EMBL/GenBank/DDBJ whole genome shotgun (WGS) entry which is preliminary data.</text>
</comment>
<reference evidence="3" key="1">
    <citation type="journal article" date="2019" name="Int. J. Syst. Evol. Microbiol.">
        <title>The Global Catalogue of Microorganisms (GCM) 10K type strain sequencing project: providing services to taxonomists for standard genome sequencing and annotation.</title>
        <authorList>
            <consortium name="The Broad Institute Genomics Platform"/>
            <consortium name="The Broad Institute Genome Sequencing Center for Infectious Disease"/>
            <person name="Wu L."/>
            <person name="Ma J."/>
        </authorList>
    </citation>
    <scope>NUCLEOTIDE SEQUENCE [LARGE SCALE GENOMIC DNA]</scope>
    <source>
        <strain evidence="3">CGMCC 1.14966</strain>
    </source>
</reference>
<proteinExistence type="predicted"/>